<feature type="compositionally biased region" description="Polar residues" evidence="1">
    <location>
        <begin position="112"/>
        <end position="145"/>
    </location>
</feature>
<evidence type="ECO:0000256" key="1">
    <source>
        <dbReference type="SAM" id="MobiDB-lite"/>
    </source>
</evidence>
<feature type="compositionally biased region" description="Polar residues" evidence="1">
    <location>
        <begin position="169"/>
        <end position="181"/>
    </location>
</feature>
<dbReference type="Proteomes" id="UP000799428">
    <property type="component" value="Unassembled WGS sequence"/>
</dbReference>
<protein>
    <submittedName>
        <fullName evidence="2">Uncharacterized protein</fullName>
    </submittedName>
</protein>
<dbReference type="AlphaFoldDB" id="A0A6G1KDP2"/>
<proteinExistence type="predicted"/>
<name>A0A6G1KDP2_9PLEO</name>
<feature type="compositionally biased region" description="Low complexity" evidence="1">
    <location>
        <begin position="63"/>
        <end position="96"/>
    </location>
</feature>
<feature type="region of interest" description="Disordered" evidence="1">
    <location>
        <begin position="1"/>
        <end position="190"/>
    </location>
</feature>
<sequence length="221" mass="22368">MPPIPIYKNAPIAPLLDGITPKTSSSDDASNPPPTRTTPASVPATTTAGAYSNSNPPPPQPGARPLAPTGTAQAPSSSSPAAPEPGYTATYTTTETRLGGPPAPYTIPPPSDTQLAGRSTMTATSASKPGPTTLNYGLATSQYQNEDAGGAVPTAERRSLEHPPGYTQGPDNSPYAANTSGGHPDSAQDGIVAGTAWGLLNKAGEALKKGEEAAWRAVKNK</sequence>
<dbReference type="EMBL" id="MU005768">
    <property type="protein sequence ID" value="KAF2710948.1"/>
    <property type="molecule type" value="Genomic_DNA"/>
</dbReference>
<feature type="compositionally biased region" description="Pro residues" evidence="1">
    <location>
        <begin position="101"/>
        <end position="111"/>
    </location>
</feature>
<dbReference type="OrthoDB" id="5385910at2759"/>
<accession>A0A6G1KDP2</accession>
<feature type="compositionally biased region" description="Low complexity" evidence="1">
    <location>
        <begin position="37"/>
        <end position="50"/>
    </location>
</feature>
<gene>
    <name evidence="2" type="ORF">K504DRAFT_480985</name>
</gene>
<evidence type="ECO:0000313" key="2">
    <source>
        <dbReference type="EMBL" id="KAF2710948.1"/>
    </source>
</evidence>
<reference evidence="2" key="1">
    <citation type="journal article" date="2020" name="Stud. Mycol.">
        <title>101 Dothideomycetes genomes: a test case for predicting lifestyles and emergence of pathogens.</title>
        <authorList>
            <person name="Haridas S."/>
            <person name="Albert R."/>
            <person name="Binder M."/>
            <person name="Bloem J."/>
            <person name="Labutti K."/>
            <person name="Salamov A."/>
            <person name="Andreopoulos B."/>
            <person name="Baker S."/>
            <person name="Barry K."/>
            <person name="Bills G."/>
            <person name="Bluhm B."/>
            <person name="Cannon C."/>
            <person name="Castanera R."/>
            <person name="Culley D."/>
            <person name="Daum C."/>
            <person name="Ezra D."/>
            <person name="Gonzalez J."/>
            <person name="Henrissat B."/>
            <person name="Kuo A."/>
            <person name="Liang C."/>
            <person name="Lipzen A."/>
            <person name="Lutzoni F."/>
            <person name="Magnuson J."/>
            <person name="Mondo S."/>
            <person name="Nolan M."/>
            <person name="Ohm R."/>
            <person name="Pangilinan J."/>
            <person name="Park H.-J."/>
            <person name="Ramirez L."/>
            <person name="Alfaro M."/>
            <person name="Sun H."/>
            <person name="Tritt A."/>
            <person name="Yoshinaga Y."/>
            <person name="Zwiers L.-H."/>
            <person name="Turgeon B."/>
            <person name="Goodwin S."/>
            <person name="Spatafora J."/>
            <person name="Crous P."/>
            <person name="Grigoriev I."/>
        </authorList>
    </citation>
    <scope>NUCLEOTIDE SEQUENCE</scope>
    <source>
        <strain evidence="2">CBS 279.74</strain>
    </source>
</reference>
<keyword evidence="3" id="KW-1185">Reference proteome</keyword>
<evidence type="ECO:0000313" key="3">
    <source>
        <dbReference type="Proteomes" id="UP000799428"/>
    </source>
</evidence>
<organism evidence="2 3">
    <name type="scientific">Pleomassaria siparia CBS 279.74</name>
    <dbReference type="NCBI Taxonomy" id="1314801"/>
    <lineage>
        <taxon>Eukaryota</taxon>
        <taxon>Fungi</taxon>
        <taxon>Dikarya</taxon>
        <taxon>Ascomycota</taxon>
        <taxon>Pezizomycotina</taxon>
        <taxon>Dothideomycetes</taxon>
        <taxon>Pleosporomycetidae</taxon>
        <taxon>Pleosporales</taxon>
        <taxon>Pleomassariaceae</taxon>
        <taxon>Pleomassaria</taxon>
    </lineage>
</organism>